<sequence length="102" mass="11631">MVIPMDPSSTPQPPSGLMTRARACAIETEVTSLLAQPSFYPHETWSLPQVETLCILRYSEQDHGTTMKDHEDAKLERTNEELRTGYSLRRMTFYGLRTRGAQ</sequence>
<keyword evidence="2" id="KW-1185">Reference proteome</keyword>
<evidence type="ECO:0000313" key="1">
    <source>
        <dbReference type="EnsemblPlants" id="HORVU.MOREX.r3.6HG0602600.1.CDS1"/>
    </source>
</evidence>
<dbReference type="EnsemblPlants" id="HORVU.MOREX.r3.6HG0602600.1">
    <property type="protein sequence ID" value="HORVU.MOREX.r3.6HG0602600.1.CDS1"/>
    <property type="gene ID" value="HORVU.MOREX.r3.6HG0602600"/>
</dbReference>
<protein>
    <submittedName>
        <fullName evidence="1">Uncharacterized protein</fullName>
    </submittedName>
</protein>
<reference evidence="1" key="2">
    <citation type="submission" date="2020-10" db="EMBL/GenBank/DDBJ databases">
        <authorList>
            <person name="Scholz U."/>
            <person name="Mascher M."/>
            <person name="Fiebig A."/>
        </authorList>
    </citation>
    <scope>NUCLEOTIDE SEQUENCE [LARGE SCALE GENOMIC DNA]</scope>
    <source>
        <strain evidence="1">cv. Morex</strain>
    </source>
</reference>
<proteinExistence type="predicted"/>
<reference evidence="1" key="3">
    <citation type="submission" date="2022-01" db="UniProtKB">
        <authorList>
            <consortium name="EnsemblPlants"/>
        </authorList>
    </citation>
    <scope>IDENTIFICATION</scope>
    <source>
        <strain evidence="1">subsp. vulgare</strain>
    </source>
</reference>
<reference evidence="2" key="1">
    <citation type="journal article" date="2012" name="Nature">
        <title>A physical, genetic and functional sequence assembly of the barley genome.</title>
        <authorList>
            <consortium name="The International Barley Genome Sequencing Consortium"/>
            <person name="Mayer K.F."/>
            <person name="Waugh R."/>
            <person name="Brown J.W."/>
            <person name="Schulman A."/>
            <person name="Langridge P."/>
            <person name="Platzer M."/>
            <person name="Fincher G.B."/>
            <person name="Muehlbauer G.J."/>
            <person name="Sato K."/>
            <person name="Close T.J."/>
            <person name="Wise R.P."/>
            <person name="Stein N."/>
        </authorList>
    </citation>
    <scope>NUCLEOTIDE SEQUENCE [LARGE SCALE GENOMIC DNA]</scope>
    <source>
        <strain evidence="2">cv. Morex</strain>
    </source>
</reference>
<accession>A0A8I6YE74</accession>
<dbReference type="AlphaFoldDB" id="A0A8I6YE74"/>
<organism evidence="1 2">
    <name type="scientific">Hordeum vulgare subsp. vulgare</name>
    <name type="common">Domesticated barley</name>
    <dbReference type="NCBI Taxonomy" id="112509"/>
    <lineage>
        <taxon>Eukaryota</taxon>
        <taxon>Viridiplantae</taxon>
        <taxon>Streptophyta</taxon>
        <taxon>Embryophyta</taxon>
        <taxon>Tracheophyta</taxon>
        <taxon>Spermatophyta</taxon>
        <taxon>Magnoliopsida</taxon>
        <taxon>Liliopsida</taxon>
        <taxon>Poales</taxon>
        <taxon>Poaceae</taxon>
        <taxon>BOP clade</taxon>
        <taxon>Pooideae</taxon>
        <taxon>Triticodae</taxon>
        <taxon>Triticeae</taxon>
        <taxon>Hordeinae</taxon>
        <taxon>Hordeum</taxon>
    </lineage>
</organism>
<name>A0A8I6YE74_HORVV</name>
<dbReference type="Gramene" id="HORVU.MOREX.r3.6HG0602600.1">
    <property type="protein sequence ID" value="HORVU.MOREX.r3.6HG0602600.1.CDS1"/>
    <property type="gene ID" value="HORVU.MOREX.r3.6HG0602600"/>
</dbReference>
<evidence type="ECO:0000313" key="2">
    <source>
        <dbReference type="Proteomes" id="UP000011116"/>
    </source>
</evidence>
<dbReference type="Proteomes" id="UP000011116">
    <property type="component" value="Chromosome 6H"/>
</dbReference>